<keyword evidence="2" id="KW-1185">Reference proteome</keyword>
<evidence type="ECO:0000313" key="1">
    <source>
        <dbReference type="EMBL" id="MFD1648012.1"/>
    </source>
</evidence>
<reference evidence="1 2" key="1">
    <citation type="journal article" date="2019" name="Int. J. Syst. Evol. Microbiol.">
        <title>The Global Catalogue of Microorganisms (GCM) 10K type strain sequencing project: providing services to taxonomists for standard genome sequencing and annotation.</title>
        <authorList>
            <consortium name="The Broad Institute Genomics Platform"/>
            <consortium name="The Broad Institute Genome Sequencing Center for Infectious Disease"/>
            <person name="Wu L."/>
            <person name="Ma J."/>
        </authorList>
    </citation>
    <scope>NUCLEOTIDE SEQUENCE [LARGE SCALE GENOMIC DNA]</scope>
    <source>
        <strain evidence="1 2">CGMCC 1.10390</strain>
    </source>
</reference>
<dbReference type="RefSeq" id="WP_256401516.1">
    <property type="nucleotide sequence ID" value="NZ_JANHJR010000004.1"/>
</dbReference>
<gene>
    <name evidence="1" type="ORF">ACFSBL_20195</name>
</gene>
<dbReference type="GO" id="GO:0003824">
    <property type="term" value="F:catalytic activity"/>
    <property type="evidence" value="ECO:0007669"/>
    <property type="project" value="UniProtKB-ARBA"/>
</dbReference>
<accession>A0ABD6DRH6</accession>
<evidence type="ECO:0000313" key="2">
    <source>
        <dbReference type="Proteomes" id="UP001597034"/>
    </source>
</evidence>
<dbReference type="SUPFAM" id="SSF48537">
    <property type="entry name" value="Phospholipase C/P1 nuclease"/>
    <property type="match status" value="1"/>
</dbReference>
<sequence>MNATRQKQEVVNELRSTYQVEVERTEQDERELTYHLAGSRVRPLHETEIGRNTLEGSNRAEEAVQSVAESVSAGLRQEAEPRVEPMHDEDIHERMAEAAVEGTDYESEVDTVKEAAVEPDTWTQKCRVCSKDWMSLGDNFDIINISPDVVEQEIRQAIRAIDESAIPHHMYVPGGETIGVMNLLSVIDPRIDVLEVEVTGAAPDEAQEHWFRVEDGGSEDDDLTEVGRALHFMQDLSHPLHTGAIGPQVLATQGTIHDAYRYFVEDNWENAEDTQNPLIYQFNQGTENEQLAASMKTACEAVAESVAPYSEQVYETILNNGLNNRDDWAYTVEGSAIAGMWNLGAYSHGRVSLISFD</sequence>
<protein>
    <submittedName>
        <fullName evidence="1">Uncharacterized protein</fullName>
    </submittedName>
</protein>
<dbReference type="Gene3D" id="1.10.575.10">
    <property type="entry name" value="P1 Nuclease"/>
    <property type="match status" value="1"/>
</dbReference>
<dbReference type="Proteomes" id="UP001597034">
    <property type="component" value="Unassembled WGS sequence"/>
</dbReference>
<dbReference type="InterPro" id="IPR008947">
    <property type="entry name" value="PLipase_C/P1_nuclease_dom_sf"/>
</dbReference>
<name>A0ABD6DRH6_9EURY</name>
<dbReference type="EMBL" id="JBHUDO010000004">
    <property type="protein sequence ID" value="MFD1648012.1"/>
    <property type="molecule type" value="Genomic_DNA"/>
</dbReference>
<dbReference type="AlphaFoldDB" id="A0ABD6DRH6"/>
<proteinExistence type="predicted"/>
<comment type="caution">
    <text evidence="1">The sequence shown here is derived from an EMBL/GenBank/DDBJ whole genome shotgun (WGS) entry which is preliminary data.</text>
</comment>
<organism evidence="1 2">
    <name type="scientific">Haloarchaeobius litoreus</name>
    <dbReference type="NCBI Taxonomy" id="755306"/>
    <lineage>
        <taxon>Archaea</taxon>
        <taxon>Methanobacteriati</taxon>
        <taxon>Methanobacteriota</taxon>
        <taxon>Stenosarchaea group</taxon>
        <taxon>Halobacteria</taxon>
        <taxon>Halobacteriales</taxon>
        <taxon>Halorubellaceae</taxon>
        <taxon>Haloarchaeobius</taxon>
    </lineage>
</organism>